<protein>
    <submittedName>
        <fullName evidence="3">Uncharacterized protein</fullName>
    </submittedName>
</protein>
<evidence type="ECO:0000256" key="2">
    <source>
        <dbReference type="SAM" id="Phobius"/>
    </source>
</evidence>
<gene>
    <name evidence="3" type="ORF">Poly51_04000</name>
</gene>
<proteinExistence type="predicted"/>
<reference evidence="3 4" key="1">
    <citation type="submission" date="2019-02" db="EMBL/GenBank/DDBJ databases">
        <title>Deep-cultivation of Planctomycetes and their phenomic and genomic characterization uncovers novel biology.</title>
        <authorList>
            <person name="Wiegand S."/>
            <person name="Jogler M."/>
            <person name="Boedeker C."/>
            <person name="Pinto D."/>
            <person name="Vollmers J."/>
            <person name="Rivas-Marin E."/>
            <person name="Kohn T."/>
            <person name="Peeters S.H."/>
            <person name="Heuer A."/>
            <person name="Rast P."/>
            <person name="Oberbeckmann S."/>
            <person name="Bunk B."/>
            <person name="Jeske O."/>
            <person name="Meyerdierks A."/>
            <person name="Storesund J.E."/>
            <person name="Kallscheuer N."/>
            <person name="Luecker S."/>
            <person name="Lage O.M."/>
            <person name="Pohl T."/>
            <person name="Merkel B.J."/>
            <person name="Hornburger P."/>
            <person name="Mueller R.-W."/>
            <person name="Bruemmer F."/>
            <person name="Labrenz M."/>
            <person name="Spormann A.M."/>
            <person name="Op Den Camp H."/>
            <person name="Overmann J."/>
            <person name="Amann R."/>
            <person name="Jetten M.S.M."/>
            <person name="Mascher T."/>
            <person name="Medema M.H."/>
            <person name="Devos D.P."/>
            <person name="Kaster A.-K."/>
            <person name="Ovreas L."/>
            <person name="Rohde M."/>
            <person name="Galperin M.Y."/>
            <person name="Jogler C."/>
        </authorList>
    </citation>
    <scope>NUCLEOTIDE SEQUENCE [LARGE SCALE GENOMIC DNA]</scope>
    <source>
        <strain evidence="3 4">Poly51</strain>
    </source>
</reference>
<keyword evidence="4" id="KW-1185">Reference proteome</keyword>
<evidence type="ECO:0000313" key="3">
    <source>
        <dbReference type="EMBL" id="TWU60126.1"/>
    </source>
</evidence>
<comment type="caution">
    <text evidence="3">The sequence shown here is derived from an EMBL/GenBank/DDBJ whole genome shotgun (WGS) entry which is preliminary data.</text>
</comment>
<feature type="compositionally biased region" description="Pro residues" evidence="1">
    <location>
        <begin position="24"/>
        <end position="36"/>
    </location>
</feature>
<name>A0A5C6FE85_9BACT</name>
<sequence length="255" mass="28206">MSDESADPEAEREPELESVSPEQPTTPSPTSPPQPPTKGDDGPGWMPAILAATALMGIAGFVFCGFSTWLLFQKRTEFAIRTLRDAYIPELEQSLLEPDEKQLVIKQVTRLVDEMQRGKYENWQSAGILQRLQRLPVIQWGELYAVDAAATKNASPEVAAETSKQLSRLRRSVEVGKTTSFDFEDVLTPVYIADSTRPGGHRLQQPIDVDAIIDVVQRARLVADREKVPDESFSNARIEAIVREQINAGVADGGF</sequence>
<feature type="transmembrane region" description="Helical" evidence="2">
    <location>
        <begin position="45"/>
        <end position="72"/>
    </location>
</feature>
<keyword evidence="2" id="KW-1133">Transmembrane helix</keyword>
<dbReference type="EMBL" id="SJPW01000001">
    <property type="protein sequence ID" value="TWU60126.1"/>
    <property type="molecule type" value="Genomic_DNA"/>
</dbReference>
<accession>A0A5C6FE85</accession>
<dbReference type="Proteomes" id="UP000318288">
    <property type="component" value="Unassembled WGS sequence"/>
</dbReference>
<evidence type="ECO:0000256" key="1">
    <source>
        <dbReference type="SAM" id="MobiDB-lite"/>
    </source>
</evidence>
<keyword evidence="2" id="KW-0472">Membrane</keyword>
<dbReference type="OrthoDB" id="263121at2"/>
<keyword evidence="2" id="KW-0812">Transmembrane</keyword>
<organism evidence="3 4">
    <name type="scientific">Rubripirellula tenax</name>
    <dbReference type="NCBI Taxonomy" id="2528015"/>
    <lineage>
        <taxon>Bacteria</taxon>
        <taxon>Pseudomonadati</taxon>
        <taxon>Planctomycetota</taxon>
        <taxon>Planctomycetia</taxon>
        <taxon>Pirellulales</taxon>
        <taxon>Pirellulaceae</taxon>
        <taxon>Rubripirellula</taxon>
    </lineage>
</organism>
<dbReference type="RefSeq" id="WP_146453679.1">
    <property type="nucleotide sequence ID" value="NZ_SJPW01000001.1"/>
</dbReference>
<dbReference type="AlphaFoldDB" id="A0A5C6FE85"/>
<feature type="region of interest" description="Disordered" evidence="1">
    <location>
        <begin position="1"/>
        <end position="45"/>
    </location>
</feature>
<evidence type="ECO:0000313" key="4">
    <source>
        <dbReference type="Proteomes" id="UP000318288"/>
    </source>
</evidence>